<protein>
    <recommendedName>
        <fullName evidence="3">Lipoprotein</fullName>
    </recommendedName>
</protein>
<gene>
    <name evidence="1" type="ORF">T190115A13A_20124</name>
</gene>
<proteinExistence type="predicted"/>
<comment type="caution">
    <text evidence="1">The sequence shown here is derived from an EMBL/GenBank/DDBJ whole genome shotgun (WGS) entry which is preliminary data.</text>
</comment>
<organism evidence="1 2">
    <name type="scientific">Tenacibaculum vairaonense</name>
    <dbReference type="NCBI Taxonomy" id="3137860"/>
    <lineage>
        <taxon>Bacteria</taxon>
        <taxon>Pseudomonadati</taxon>
        <taxon>Bacteroidota</taxon>
        <taxon>Flavobacteriia</taxon>
        <taxon>Flavobacteriales</taxon>
        <taxon>Flavobacteriaceae</taxon>
        <taxon>Tenacibaculum</taxon>
    </lineage>
</organism>
<reference evidence="1 2" key="1">
    <citation type="submission" date="2024-05" db="EMBL/GenBank/DDBJ databases">
        <authorList>
            <person name="Duchaud E."/>
        </authorList>
    </citation>
    <scope>NUCLEOTIDE SEQUENCE [LARGE SCALE GENOMIC DNA]</scope>
    <source>
        <strain evidence="1">Ena-SAMPLE-TAB-13-05-2024-13:56:06:370-140305</strain>
    </source>
</reference>
<dbReference type="RefSeq" id="WP_348738563.1">
    <property type="nucleotide sequence ID" value="NZ_CAXJRC010000022.1"/>
</dbReference>
<sequence>MFKKKIISLTLLLILSSCNKSKEHQDKFTYRKGSSSVELKILNGKNYLVYNKSTRVNFEWKNIDPKMSSIYGAGIKILELEGNNTTKTKILVPNGYLKKDTLNIKLNFKINGKNYKTEFNIPIIKEEN</sequence>
<evidence type="ECO:0008006" key="3">
    <source>
        <dbReference type="Google" id="ProtNLM"/>
    </source>
</evidence>
<dbReference type="PROSITE" id="PS51257">
    <property type="entry name" value="PROKAR_LIPOPROTEIN"/>
    <property type="match status" value="1"/>
</dbReference>
<evidence type="ECO:0000313" key="1">
    <source>
        <dbReference type="EMBL" id="CAL2106844.1"/>
    </source>
</evidence>
<evidence type="ECO:0000313" key="2">
    <source>
        <dbReference type="Proteomes" id="UP001497602"/>
    </source>
</evidence>
<dbReference type="EMBL" id="CAXJRC010000022">
    <property type="protein sequence ID" value="CAL2106844.1"/>
    <property type="molecule type" value="Genomic_DNA"/>
</dbReference>
<keyword evidence="2" id="KW-1185">Reference proteome</keyword>
<dbReference type="Proteomes" id="UP001497602">
    <property type="component" value="Unassembled WGS sequence"/>
</dbReference>
<name>A0ABP1FEQ2_9FLAO</name>
<accession>A0ABP1FEQ2</accession>